<keyword evidence="2" id="KW-0732">Signal</keyword>
<feature type="compositionally biased region" description="Basic and acidic residues" evidence="1">
    <location>
        <begin position="209"/>
        <end position="229"/>
    </location>
</feature>
<feature type="compositionally biased region" description="Acidic residues" evidence="1">
    <location>
        <begin position="160"/>
        <end position="183"/>
    </location>
</feature>
<feature type="region of interest" description="Disordered" evidence="1">
    <location>
        <begin position="82"/>
        <end position="376"/>
    </location>
</feature>
<proteinExistence type="predicted"/>
<dbReference type="GO" id="GO:0005615">
    <property type="term" value="C:extracellular space"/>
    <property type="evidence" value="ECO:0007669"/>
    <property type="project" value="TreeGrafter"/>
</dbReference>
<evidence type="ECO:0000256" key="1">
    <source>
        <dbReference type="SAM" id="MobiDB-lite"/>
    </source>
</evidence>
<feature type="compositionally biased region" description="Acidic residues" evidence="1">
    <location>
        <begin position="267"/>
        <end position="279"/>
    </location>
</feature>
<feature type="chain" id="PRO_5040230642" description="Chromogranin A" evidence="2">
    <location>
        <begin position="20"/>
        <end position="400"/>
    </location>
</feature>
<dbReference type="AlphaFoldDB" id="A0A9Q0X7U5"/>
<keyword evidence="4" id="KW-1185">Reference proteome</keyword>
<feature type="compositionally biased region" description="Basic and acidic residues" evidence="1">
    <location>
        <begin position="280"/>
        <end position="292"/>
    </location>
</feature>
<organism evidence="3 4">
    <name type="scientific">Phrynocephalus forsythii</name>
    <dbReference type="NCBI Taxonomy" id="171643"/>
    <lineage>
        <taxon>Eukaryota</taxon>
        <taxon>Metazoa</taxon>
        <taxon>Chordata</taxon>
        <taxon>Craniata</taxon>
        <taxon>Vertebrata</taxon>
        <taxon>Euteleostomi</taxon>
        <taxon>Lepidosauria</taxon>
        <taxon>Squamata</taxon>
        <taxon>Bifurcata</taxon>
        <taxon>Unidentata</taxon>
        <taxon>Episquamata</taxon>
        <taxon>Toxicofera</taxon>
        <taxon>Iguania</taxon>
        <taxon>Acrodonta</taxon>
        <taxon>Agamidae</taxon>
        <taxon>Agaminae</taxon>
        <taxon>Phrynocephalus</taxon>
    </lineage>
</organism>
<dbReference type="OrthoDB" id="9948620at2759"/>
<evidence type="ECO:0000313" key="4">
    <source>
        <dbReference type="Proteomes" id="UP001142489"/>
    </source>
</evidence>
<accession>A0A9Q0X7U5</accession>
<comment type="caution">
    <text evidence="3">The sequence shown here is derived from an EMBL/GenBank/DDBJ whole genome shotgun (WGS) entry which is preliminary data.</text>
</comment>
<evidence type="ECO:0000313" key="3">
    <source>
        <dbReference type="EMBL" id="KAJ7303906.1"/>
    </source>
</evidence>
<feature type="compositionally biased region" description="Basic and acidic residues" evidence="1">
    <location>
        <begin position="118"/>
        <end position="159"/>
    </location>
</feature>
<dbReference type="EMBL" id="JAPFRF010000023">
    <property type="protein sequence ID" value="KAJ7303906.1"/>
    <property type="molecule type" value="Genomic_DNA"/>
</dbReference>
<name>A0A9Q0X7U5_9SAUR</name>
<evidence type="ECO:0008006" key="5">
    <source>
        <dbReference type="Google" id="ProtNLM"/>
    </source>
</evidence>
<sequence length="400" mass="46601">MRSPAPPLLLALCLCPALALPLTTQPPEEDEKVTKCITEILADTLSRATPIPATKDCLEILKEDERVLAVLHHQHLLRELEEHHLGEGGSHAGWEGQEEEEEEVRKKKEMPSQSGEATSEKMEEQNVRRKEGEQEVEEHQRTEKTEEKGKEEHVSHGEENQEDLEEQVQELMDEEKKEEEEKEEAGRMEKRSSSETWSSKEYFGHIRRRDPGRPKIREAMFRGDQDGRKRSGLVKRRLGEEEDGSKEEPWKYRHGGHSQGRHHEDWKEDEEEEEEEEERPELAKRVAEKTSDEETAQFEEEEKGLKMSSAQTHLHGSWKPWEEEEGGERRHGQRPKPMGLDLKKRYQKGASYLQDRPRSREENEEDGGTDPKEVLELEKLEEIEGELKRAVEKLEELKRG</sequence>
<dbReference type="InterPro" id="IPR001819">
    <property type="entry name" value="Chromogranin_AB"/>
</dbReference>
<feature type="compositionally biased region" description="Basic and acidic residues" evidence="1">
    <location>
        <begin position="184"/>
        <end position="193"/>
    </location>
</feature>
<dbReference type="Proteomes" id="UP001142489">
    <property type="component" value="Unassembled WGS sequence"/>
</dbReference>
<gene>
    <name evidence="3" type="ORF">JRQ81_011417</name>
</gene>
<evidence type="ECO:0000256" key="2">
    <source>
        <dbReference type="SAM" id="SignalP"/>
    </source>
</evidence>
<dbReference type="GO" id="GO:0030141">
    <property type="term" value="C:secretory granule"/>
    <property type="evidence" value="ECO:0007669"/>
    <property type="project" value="InterPro"/>
</dbReference>
<dbReference type="PANTHER" id="PTHR10583">
    <property type="entry name" value="CHROMOGRANIN"/>
    <property type="match status" value="1"/>
</dbReference>
<feature type="signal peptide" evidence="2">
    <location>
        <begin position="1"/>
        <end position="19"/>
    </location>
</feature>
<feature type="compositionally biased region" description="Acidic residues" evidence="1">
    <location>
        <begin position="293"/>
        <end position="302"/>
    </location>
</feature>
<protein>
    <recommendedName>
        <fullName evidence="5">Chromogranin A</fullName>
    </recommendedName>
</protein>
<reference evidence="3" key="1">
    <citation type="journal article" date="2023" name="DNA Res.">
        <title>Chromosome-level genome assembly of Phrynocephalus forsythii using third-generation DNA sequencing and Hi-C analysis.</title>
        <authorList>
            <person name="Qi Y."/>
            <person name="Zhao W."/>
            <person name="Zhao Y."/>
            <person name="Niu C."/>
            <person name="Cao S."/>
            <person name="Zhang Y."/>
        </authorList>
    </citation>
    <scope>NUCLEOTIDE SEQUENCE</scope>
    <source>
        <tissue evidence="3">Muscle</tissue>
    </source>
</reference>